<gene>
    <name evidence="1" type="ORF">B4121_0050</name>
    <name evidence="2" type="ORF">CHCC15381_3791</name>
</gene>
<dbReference type="AlphaFoldDB" id="A0A6I7U793"/>
<keyword evidence="4" id="KW-1185">Reference proteome</keyword>
<dbReference type="Proteomes" id="UP000429980">
    <property type="component" value="Unassembled WGS sequence"/>
</dbReference>
<accession>A0A6I7U793</accession>
<evidence type="ECO:0000313" key="1">
    <source>
        <dbReference type="EMBL" id="OLF98523.1"/>
    </source>
</evidence>
<dbReference type="EMBL" id="NILF01000061">
    <property type="protein sequence ID" value="TWL35409.1"/>
    <property type="molecule type" value="Genomic_DNA"/>
</dbReference>
<dbReference type="Proteomes" id="UP000185604">
    <property type="component" value="Unassembled WGS sequence"/>
</dbReference>
<reference evidence="1 3" key="1">
    <citation type="journal article" date="2016" name="Front. Microbiol.">
        <title>High-Level Heat Resistance of Spores of Bacillus amyloliquefaciens and Bacillus licheniformis Results from the Presence of a spoVA Operon in a Tn1546 Transposon.</title>
        <authorList>
            <person name="Berendsen E.M."/>
            <person name="Koning R.A."/>
            <person name="Boekhorst J."/>
            <person name="de Jong A."/>
            <person name="Kuipers O.P."/>
            <person name="Wells-Bennik M.H."/>
        </authorList>
    </citation>
    <scope>NUCLEOTIDE SEQUENCE [LARGE SCALE GENOMIC DNA]</scope>
    <source>
        <strain evidence="1 3">B4121</strain>
    </source>
</reference>
<evidence type="ECO:0000313" key="3">
    <source>
        <dbReference type="Proteomes" id="UP000185604"/>
    </source>
</evidence>
<protein>
    <submittedName>
        <fullName evidence="1">Uncharacterized protein</fullName>
    </submittedName>
</protein>
<proteinExistence type="predicted"/>
<name>A0A6I7U793_9BACI</name>
<sequence length="37" mass="4302">MIENMTIFWIGRVDLGILTENMLKFRGFFNAINAVII</sequence>
<organism evidence="1 3">
    <name type="scientific">Bacillus paralicheniformis</name>
    <dbReference type="NCBI Taxonomy" id="1648923"/>
    <lineage>
        <taxon>Bacteria</taxon>
        <taxon>Bacillati</taxon>
        <taxon>Bacillota</taxon>
        <taxon>Bacilli</taxon>
        <taxon>Bacillales</taxon>
        <taxon>Bacillaceae</taxon>
        <taxon>Bacillus</taxon>
    </lineage>
</organism>
<evidence type="ECO:0000313" key="2">
    <source>
        <dbReference type="EMBL" id="TWL35409.1"/>
    </source>
</evidence>
<dbReference type="EMBL" id="LKPO01000001">
    <property type="protein sequence ID" value="OLF98523.1"/>
    <property type="molecule type" value="Genomic_DNA"/>
</dbReference>
<comment type="caution">
    <text evidence="1">The sequence shown here is derived from an EMBL/GenBank/DDBJ whole genome shotgun (WGS) entry which is preliminary data.</text>
</comment>
<evidence type="ECO:0000313" key="4">
    <source>
        <dbReference type="Proteomes" id="UP000429980"/>
    </source>
</evidence>
<reference evidence="2 4" key="2">
    <citation type="submission" date="2019-06" db="EMBL/GenBank/DDBJ databases">
        <title>Genome sequence analysis of &gt;100 Bacillus licheniformis strains suggests intrinsic resistance to this species.</title>
        <authorList>
            <person name="Wels M."/>
            <person name="Siezen R.J."/>
            <person name="Johansen E."/>
            <person name="Stuer-Lauridsen B."/>
            <person name="Bjerre K."/>
            <person name="Nielsen B.K.K."/>
        </authorList>
    </citation>
    <scope>NUCLEOTIDE SEQUENCE [LARGE SCALE GENOMIC DNA]</scope>
    <source>
        <strain evidence="2 4">BAC-15381</strain>
    </source>
</reference>